<dbReference type="GO" id="GO:0005886">
    <property type="term" value="C:plasma membrane"/>
    <property type="evidence" value="ECO:0007669"/>
    <property type="project" value="TreeGrafter"/>
</dbReference>
<dbReference type="InterPro" id="IPR050256">
    <property type="entry name" value="Glycosyltransferase_2"/>
</dbReference>
<evidence type="ECO:0000313" key="10">
    <source>
        <dbReference type="EMBL" id="HGS22676.1"/>
    </source>
</evidence>
<feature type="transmembrane region" description="Helical" evidence="8">
    <location>
        <begin position="231"/>
        <end position="252"/>
    </location>
</feature>
<gene>
    <name evidence="10" type="ORF">ENT37_12535</name>
</gene>
<dbReference type="AlphaFoldDB" id="A0A7C4KJ46"/>
<keyword evidence="2" id="KW-0328">Glycosyltransferase</keyword>
<evidence type="ECO:0000256" key="1">
    <source>
        <dbReference type="ARBA" id="ARBA00022475"/>
    </source>
</evidence>
<dbReference type="PANTHER" id="PTHR48090">
    <property type="entry name" value="UNDECAPRENYL-PHOSPHATE 4-DEOXY-4-FORMAMIDO-L-ARABINOSE TRANSFERASE-RELATED"/>
    <property type="match status" value="1"/>
</dbReference>
<evidence type="ECO:0000256" key="2">
    <source>
        <dbReference type="ARBA" id="ARBA00022676"/>
    </source>
</evidence>
<evidence type="ECO:0000256" key="4">
    <source>
        <dbReference type="ARBA" id="ARBA00022692"/>
    </source>
</evidence>
<keyword evidence="5" id="KW-0448">Lipopolysaccharide biosynthesis</keyword>
<comment type="caution">
    <text evidence="10">The sequence shown here is derived from an EMBL/GenBank/DDBJ whole genome shotgun (WGS) entry which is preliminary data.</text>
</comment>
<evidence type="ECO:0000256" key="7">
    <source>
        <dbReference type="ARBA" id="ARBA00023136"/>
    </source>
</evidence>
<accession>A0A7C4KJ46</accession>
<evidence type="ECO:0000256" key="5">
    <source>
        <dbReference type="ARBA" id="ARBA00022985"/>
    </source>
</evidence>
<organism evidence="10">
    <name type="scientific">Anaerolinea thermolimosa</name>
    <dbReference type="NCBI Taxonomy" id="229919"/>
    <lineage>
        <taxon>Bacteria</taxon>
        <taxon>Bacillati</taxon>
        <taxon>Chloroflexota</taxon>
        <taxon>Anaerolineae</taxon>
        <taxon>Anaerolineales</taxon>
        <taxon>Anaerolineaceae</taxon>
        <taxon>Anaerolinea</taxon>
    </lineage>
</organism>
<evidence type="ECO:0000256" key="6">
    <source>
        <dbReference type="ARBA" id="ARBA00022989"/>
    </source>
</evidence>
<dbReference type="Gene3D" id="3.90.550.10">
    <property type="entry name" value="Spore Coat Polysaccharide Biosynthesis Protein SpsA, Chain A"/>
    <property type="match status" value="1"/>
</dbReference>
<evidence type="ECO:0000259" key="9">
    <source>
        <dbReference type="Pfam" id="PF00535"/>
    </source>
</evidence>
<dbReference type="SUPFAM" id="SSF53448">
    <property type="entry name" value="Nucleotide-diphospho-sugar transferases"/>
    <property type="match status" value="1"/>
</dbReference>
<dbReference type="PANTHER" id="PTHR48090:SF3">
    <property type="entry name" value="UNDECAPRENYL-PHOSPHATE 4-DEOXY-4-FORMAMIDO-L-ARABINOSE TRANSFERASE"/>
    <property type="match status" value="1"/>
</dbReference>
<protein>
    <submittedName>
        <fullName evidence="10">Glycosyltransferase</fullName>
    </submittedName>
</protein>
<keyword evidence="3 10" id="KW-0808">Transferase</keyword>
<keyword evidence="7 8" id="KW-0472">Membrane</keyword>
<dbReference type="EMBL" id="DSYK01000626">
    <property type="protein sequence ID" value="HGS22676.1"/>
    <property type="molecule type" value="Genomic_DNA"/>
</dbReference>
<proteinExistence type="predicted"/>
<feature type="domain" description="Glycosyltransferase 2-like" evidence="9">
    <location>
        <begin position="8"/>
        <end position="169"/>
    </location>
</feature>
<keyword evidence="4 8" id="KW-0812">Transmembrane</keyword>
<dbReference type="InterPro" id="IPR029044">
    <property type="entry name" value="Nucleotide-diphossugar_trans"/>
</dbReference>
<feature type="transmembrane region" description="Helical" evidence="8">
    <location>
        <begin position="264"/>
        <end position="289"/>
    </location>
</feature>
<dbReference type="Pfam" id="PF00535">
    <property type="entry name" value="Glycos_transf_2"/>
    <property type="match status" value="1"/>
</dbReference>
<name>A0A7C4KJ46_9CHLR</name>
<dbReference type="GO" id="GO:0016757">
    <property type="term" value="F:glycosyltransferase activity"/>
    <property type="evidence" value="ECO:0007669"/>
    <property type="project" value="UniProtKB-KW"/>
</dbReference>
<reference evidence="10" key="1">
    <citation type="journal article" date="2020" name="mSystems">
        <title>Genome- and Community-Level Interaction Insights into Carbon Utilization and Element Cycling Functions of Hydrothermarchaeota in Hydrothermal Sediment.</title>
        <authorList>
            <person name="Zhou Z."/>
            <person name="Liu Y."/>
            <person name="Xu W."/>
            <person name="Pan J."/>
            <person name="Luo Z.H."/>
            <person name="Li M."/>
        </authorList>
    </citation>
    <scope>NUCLEOTIDE SEQUENCE [LARGE SCALE GENOMIC DNA]</scope>
    <source>
        <strain evidence="10">SpSt-573</strain>
    </source>
</reference>
<dbReference type="CDD" id="cd04187">
    <property type="entry name" value="DPM1_like_bac"/>
    <property type="match status" value="1"/>
</dbReference>
<evidence type="ECO:0000256" key="3">
    <source>
        <dbReference type="ARBA" id="ARBA00022679"/>
    </source>
</evidence>
<keyword evidence="1" id="KW-1003">Cell membrane</keyword>
<keyword evidence="6 8" id="KW-1133">Transmembrane helix</keyword>
<dbReference type="InterPro" id="IPR001173">
    <property type="entry name" value="Glyco_trans_2-like"/>
</dbReference>
<evidence type="ECO:0000256" key="8">
    <source>
        <dbReference type="SAM" id="Phobius"/>
    </source>
</evidence>
<dbReference type="GO" id="GO:0009103">
    <property type="term" value="P:lipopolysaccharide biosynthetic process"/>
    <property type="evidence" value="ECO:0007669"/>
    <property type="project" value="UniProtKB-KW"/>
</dbReference>
<sequence length="340" mass="38213">MLTDKKISIVVACYRDAGSILPMLERLTKVMARITPEWEVIYVNDDSPDNAEAVLIEQAAKIDKLTVISHARNFGAQVAFTTGMMQADGDAVVIMDGDLQDPPELIEDFVKLWLAGNDVVYGIRAKRHEGLVRNVGYKLFYYLFQKISYVPIALDAGEFSLMDRAVVEVILACPERDRLIRGLRSYAGLRQTGVPFERPKRYAGESTQGLLDYFMWVVKSFTSYSLFPLRFINFLAFCVALLLGCMAVYYLVAFLFGKSAPHGYMTVLLLGLSLAALVLFSLGIIGEYVGRLFIEIKGRPQPVLRLLINDHRRQPHAWLGRTCPRQPAEKSSTESLDQSQ</sequence>